<protein>
    <submittedName>
        <fullName evidence="3">Nuclear transport factor 2 family protein</fullName>
    </submittedName>
</protein>
<dbReference type="RefSeq" id="WP_138664553.1">
    <property type="nucleotide sequence ID" value="NZ_VCKY01000006.1"/>
</dbReference>
<proteinExistence type="predicted"/>
<reference evidence="3 4" key="1">
    <citation type="submission" date="2019-05" db="EMBL/GenBank/DDBJ databases">
        <title>Draft genome sequence of Nonomuraea turkmeniaca DSM 43926.</title>
        <authorList>
            <person name="Saricaoglu S."/>
            <person name="Isik K."/>
        </authorList>
    </citation>
    <scope>NUCLEOTIDE SEQUENCE [LARGE SCALE GENOMIC DNA]</scope>
    <source>
        <strain evidence="3 4">DSM 43926</strain>
    </source>
</reference>
<organism evidence="3 4">
    <name type="scientific">Nonomuraea turkmeniaca</name>
    <dbReference type="NCBI Taxonomy" id="103838"/>
    <lineage>
        <taxon>Bacteria</taxon>
        <taxon>Bacillati</taxon>
        <taxon>Actinomycetota</taxon>
        <taxon>Actinomycetes</taxon>
        <taxon>Streptosporangiales</taxon>
        <taxon>Streptosporangiaceae</taxon>
        <taxon>Nonomuraea</taxon>
    </lineage>
</organism>
<evidence type="ECO:0000259" key="2">
    <source>
        <dbReference type="Pfam" id="PF13577"/>
    </source>
</evidence>
<name>A0A5S4FXV4_9ACTN</name>
<feature type="domain" description="SnoaL-like" evidence="2">
    <location>
        <begin position="13"/>
        <end position="152"/>
    </location>
</feature>
<dbReference type="Pfam" id="PF13577">
    <property type="entry name" value="SnoaL_4"/>
    <property type="match status" value="1"/>
</dbReference>
<accession>A0A5S4FXV4</accession>
<dbReference type="InterPro" id="IPR032710">
    <property type="entry name" value="NTF2-like_dom_sf"/>
</dbReference>
<evidence type="ECO:0000313" key="4">
    <source>
        <dbReference type="Proteomes" id="UP000309128"/>
    </source>
</evidence>
<dbReference type="InterPro" id="IPR037401">
    <property type="entry name" value="SnoaL-like"/>
</dbReference>
<dbReference type="EMBL" id="VCKY01000006">
    <property type="protein sequence ID" value="TMR24941.1"/>
    <property type="molecule type" value="Genomic_DNA"/>
</dbReference>
<evidence type="ECO:0000256" key="1">
    <source>
        <dbReference type="SAM" id="MobiDB-lite"/>
    </source>
</evidence>
<dbReference type="Proteomes" id="UP000309128">
    <property type="component" value="Unassembled WGS sequence"/>
</dbReference>
<dbReference type="SUPFAM" id="SSF54427">
    <property type="entry name" value="NTF2-like"/>
    <property type="match status" value="1"/>
</dbReference>
<keyword evidence="4" id="KW-1185">Reference proteome</keyword>
<sequence length="216" mass="24376">MTDIADLELRIARLEAAREIENLMGRFESYHAAYRNELIPAMFADRDDLIIEMPFGTYLGRDAARRVWRGALTEDIPPTDLSGEYVEHLLTTPVIEVAKDGMTAKAAWISPGAEAHHFGWEEGNPLKAFWYWGRYNVDFIKEDGAWKIWHLTHSATFITDYHHSYAEPEHALSTPPAPSGRHAPDAPPRGQVPYSPTFNPGDLPVAPEPYDTYEGV</sequence>
<gene>
    <name evidence="3" type="ORF">ETD86_03175</name>
</gene>
<dbReference type="Gene3D" id="3.10.450.50">
    <property type="match status" value="1"/>
</dbReference>
<feature type="region of interest" description="Disordered" evidence="1">
    <location>
        <begin position="168"/>
        <end position="216"/>
    </location>
</feature>
<dbReference type="OrthoDB" id="8217881at2"/>
<evidence type="ECO:0000313" key="3">
    <source>
        <dbReference type="EMBL" id="TMR24941.1"/>
    </source>
</evidence>
<comment type="caution">
    <text evidence="3">The sequence shown here is derived from an EMBL/GenBank/DDBJ whole genome shotgun (WGS) entry which is preliminary data.</text>
</comment>
<dbReference type="AlphaFoldDB" id="A0A5S4FXV4"/>